<evidence type="ECO:0000256" key="11">
    <source>
        <dbReference type="SAM" id="Phobius"/>
    </source>
</evidence>
<dbReference type="Pfam" id="PF00067">
    <property type="entry name" value="p450"/>
    <property type="match status" value="1"/>
</dbReference>
<evidence type="ECO:0000256" key="4">
    <source>
        <dbReference type="ARBA" id="ARBA00022723"/>
    </source>
</evidence>
<evidence type="ECO:0000256" key="8">
    <source>
        <dbReference type="ARBA" id="ARBA00043906"/>
    </source>
</evidence>
<proteinExistence type="evidence at transcript level"/>
<keyword evidence="11" id="KW-1133">Transmembrane helix</keyword>
<evidence type="ECO:0000256" key="5">
    <source>
        <dbReference type="ARBA" id="ARBA00023002"/>
    </source>
</evidence>
<dbReference type="InterPro" id="IPR036396">
    <property type="entry name" value="Cyt_P450_sf"/>
</dbReference>
<dbReference type="InterPro" id="IPR002401">
    <property type="entry name" value="Cyt_P450_E_grp-I"/>
</dbReference>
<evidence type="ECO:0000256" key="2">
    <source>
        <dbReference type="ARBA" id="ARBA00010617"/>
    </source>
</evidence>
<keyword evidence="3 9" id="KW-0349">Heme</keyword>
<dbReference type="GO" id="GO:0005506">
    <property type="term" value="F:iron ion binding"/>
    <property type="evidence" value="ECO:0007669"/>
    <property type="project" value="InterPro"/>
</dbReference>
<reference evidence="12" key="2">
    <citation type="submission" date="2013-04" db="EMBL/GenBank/DDBJ databases">
        <authorList>
            <person name="Kim R.-O."/>
        </authorList>
    </citation>
    <scope>NUCLEOTIDE SEQUENCE</scope>
</reference>
<reference evidence="12" key="1">
    <citation type="journal article" date="2013" name="Environ. Sci. Technol.">
        <title>Expression pattern of entire cytochrome P450 genes and response of defensomes in the benzo[a]pyrene-exposed monogonont rotifer Brachionus koreanus.</title>
        <authorList>
            <person name="Kim R.O."/>
            <person name="Kim B.M."/>
            <person name="Jeong C.B."/>
            <person name="Nelson D.R."/>
            <person name="Lee J.S."/>
            <person name="Rhee J.S."/>
        </authorList>
    </citation>
    <scope>NUCLEOTIDE SEQUENCE</scope>
</reference>
<dbReference type="FunFam" id="1.10.630.10:FF:000182">
    <property type="entry name" value="Cytochrome P450 3A4"/>
    <property type="match status" value="1"/>
</dbReference>
<dbReference type="AlphaFoldDB" id="W8RKV9"/>
<evidence type="ECO:0000256" key="9">
    <source>
        <dbReference type="PIRSR" id="PIRSR602401-1"/>
    </source>
</evidence>
<keyword evidence="6 9" id="KW-0408">Iron</keyword>
<evidence type="ECO:0000313" key="12">
    <source>
        <dbReference type="EMBL" id="AHL88984.1"/>
    </source>
</evidence>
<dbReference type="InterPro" id="IPR017972">
    <property type="entry name" value="Cyt_P450_CS"/>
</dbReference>
<keyword evidence="5 10" id="KW-0560">Oxidoreductase</keyword>
<keyword evidence="4 9" id="KW-0479">Metal-binding</keyword>
<sequence>MLDFIIIDSTLWLKLIIISLASLITFYFLKIWNSYQFFKKRGIKTPVYRFFWGNNLELTSNSNYSDVILNWTKTYGKTYGYYEGHQPIIVTSDLEIIQEVFLKQSSNFSGRKKQILNRNDDAPDHMLFSASRSRWKTMRNIMNPTFSSAKLKELAPLLIKCTDRMNEIMIKKTETSISISEYFKRFTMDSIWNCAFGIDTDIQKNVKNEYFDRCEAMFTFLAKPKLLDFLLSYLHEFQPFVLEFLTLMQKVMSNLIDFSRINPSVWFVNHVFEIVETRKKQTFRKKDYLQLLLDAESDSQDKIVDDYIGNSFEKKANSSLKIKRTLMLFMFAGYETTSTTLTYASFILANYQEEQQKMYELIKFEFNSEEDINPESVQKIEYLDWFIKEVLRIYPIVNAAVGRRCTKSTLVKGIDIPEDTVIMVDVMSLHFDPELWGPVDPNEFYPPRHEVKRNPLAFMAFGNGPRNCIGMKFAMLELKIALCKLLLNVEFFPSSNTPKNLELTEIFVRRPKSAFEILIKRRINP</sequence>
<dbReference type="PANTHER" id="PTHR24302">
    <property type="entry name" value="CYTOCHROME P450 FAMILY 3"/>
    <property type="match status" value="1"/>
</dbReference>
<comment type="function">
    <text evidence="8">Cytochromes P450 are a group of heme-thiolate monooxygenases. They oxidize a variety of structurally unrelated compounds, including steroids, fatty acids, and xenobiotics.</text>
</comment>
<feature type="transmembrane region" description="Helical" evidence="11">
    <location>
        <begin position="325"/>
        <end position="348"/>
    </location>
</feature>
<evidence type="ECO:0000256" key="6">
    <source>
        <dbReference type="ARBA" id="ARBA00023004"/>
    </source>
</evidence>
<evidence type="ECO:0000256" key="10">
    <source>
        <dbReference type="RuleBase" id="RU000461"/>
    </source>
</evidence>
<feature type="binding site" description="axial binding residue" evidence="9">
    <location>
        <position position="468"/>
    </location>
    <ligand>
        <name>heme</name>
        <dbReference type="ChEBI" id="CHEBI:30413"/>
    </ligand>
    <ligandPart>
        <name>Fe</name>
        <dbReference type="ChEBI" id="CHEBI:18248"/>
    </ligandPart>
</feature>
<dbReference type="InterPro" id="IPR001128">
    <property type="entry name" value="Cyt_P450"/>
</dbReference>
<name>W8RKV9_9BILA</name>
<dbReference type="SUPFAM" id="SSF48264">
    <property type="entry name" value="Cytochrome P450"/>
    <property type="match status" value="1"/>
</dbReference>
<dbReference type="InterPro" id="IPR050705">
    <property type="entry name" value="Cytochrome_P450_3A"/>
</dbReference>
<dbReference type="GO" id="GO:0020037">
    <property type="term" value="F:heme binding"/>
    <property type="evidence" value="ECO:0007669"/>
    <property type="project" value="InterPro"/>
</dbReference>
<accession>W8RKV9</accession>
<dbReference type="PRINTS" id="PR00385">
    <property type="entry name" value="P450"/>
</dbReference>
<evidence type="ECO:0000256" key="3">
    <source>
        <dbReference type="ARBA" id="ARBA00022617"/>
    </source>
</evidence>
<dbReference type="PANTHER" id="PTHR24302:SF15">
    <property type="entry name" value="FATTY-ACID PEROXYGENASE"/>
    <property type="match status" value="1"/>
</dbReference>
<dbReference type="PRINTS" id="PR00463">
    <property type="entry name" value="EP450I"/>
</dbReference>
<keyword evidence="7 10" id="KW-0503">Monooxygenase</keyword>
<evidence type="ECO:0000256" key="1">
    <source>
        <dbReference type="ARBA" id="ARBA00001971"/>
    </source>
</evidence>
<dbReference type="Gene3D" id="1.10.630.10">
    <property type="entry name" value="Cytochrome P450"/>
    <property type="match status" value="1"/>
</dbReference>
<organism evidence="12">
    <name type="scientific">Brachionus koreanus</name>
    <dbReference type="NCBI Taxonomy" id="1199090"/>
    <lineage>
        <taxon>Eukaryota</taxon>
        <taxon>Metazoa</taxon>
        <taxon>Spiralia</taxon>
        <taxon>Gnathifera</taxon>
        <taxon>Rotifera</taxon>
        <taxon>Eurotatoria</taxon>
        <taxon>Monogononta</taxon>
        <taxon>Pseudotrocha</taxon>
        <taxon>Ploima</taxon>
        <taxon>Brachionidae</taxon>
        <taxon>Brachionus</taxon>
    </lineage>
</organism>
<evidence type="ECO:0000256" key="7">
    <source>
        <dbReference type="ARBA" id="ARBA00023033"/>
    </source>
</evidence>
<dbReference type="PROSITE" id="PS00086">
    <property type="entry name" value="CYTOCHROME_P450"/>
    <property type="match status" value="1"/>
</dbReference>
<comment type="similarity">
    <text evidence="2 10">Belongs to the cytochrome P450 family.</text>
</comment>
<dbReference type="EMBL" id="KC905753">
    <property type="protein sequence ID" value="AHL88984.1"/>
    <property type="molecule type" value="mRNA"/>
</dbReference>
<protein>
    <submittedName>
        <fullName evidence="12">Cytochrome p450 3045C1</fullName>
    </submittedName>
</protein>
<dbReference type="GO" id="GO:0008395">
    <property type="term" value="F:steroid hydroxylase activity"/>
    <property type="evidence" value="ECO:0007669"/>
    <property type="project" value="TreeGrafter"/>
</dbReference>
<keyword evidence="11" id="KW-0812">Transmembrane</keyword>
<gene>
    <name evidence="12" type="primary">CYP3045C1</name>
</gene>
<keyword evidence="11" id="KW-0472">Membrane</keyword>
<comment type="cofactor">
    <cofactor evidence="1 9">
        <name>heme</name>
        <dbReference type="ChEBI" id="CHEBI:30413"/>
    </cofactor>
</comment>
<feature type="transmembrane region" description="Helical" evidence="11">
    <location>
        <begin position="12"/>
        <end position="32"/>
    </location>
</feature>
<dbReference type="GO" id="GO:0016705">
    <property type="term" value="F:oxidoreductase activity, acting on paired donors, with incorporation or reduction of molecular oxygen"/>
    <property type="evidence" value="ECO:0007669"/>
    <property type="project" value="InterPro"/>
</dbReference>